<organism evidence="4 5">
    <name type="scientific">Strigomonas culicis</name>
    <dbReference type="NCBI Taxonomy" id="28005"/>
    <lineage>
        <taxon>Eukaryota</taxon>
        <taxon>Discoba</taxon>
        <taxon>Euglenozoa</taxon>
        <taxon>Kinetoplastea</taxon>
        <taxon>Metakinetoplastina</taxon>
        <taxon>Trypanosomatida</taxon>
        <taxon>Trypanosomatidae</taxon>
        <taxon>Strigomonadinae</taxon>
        <taxon>Strigomonas</taxon>
    </lineage>
</organism>
<evidence type="ECO:0008006" key="6">
    <source>
        <dbReference type="Google" id="ProtNLM"/>
    </source>
</evidence>
<evidence type="ECO:0000256" key="2">
    <source>
        <dbReference type="SAM" id="MobiDB-lite"/>
    </source>
</evidence>
<accession>S9WCA7</accession>
<evidence type="ECO:0000313" key="5">
    <source>
        <dbReference type="Proteomes" id="UP000015354"/>
    </source>
</evidence>
<dbReference type="PANTHER" id="PTHR23084">
    <property type="entry name" value="PHOSPHATIDYLINOSITOL-4-PHOSPHATE 5-KINASE RELATED"/>
    <property type="match status" value="1"/>
</dbReference>
<dbReference type="OrthoDB" id="437960at2759"/>
<evidence type="ECO:0000256" key="1">
    <source>
        <dbReference type="ARBA" id="ARBA00022737"/>
    </source>
</evidence>
<feature type="signal peptide" evidence="3">
    <location>
        <begin position="1"/>
        <end position="17"/>
    </location>
</feature>
<feature type="region of interest" description="Disordered" evidence="2">
    <location>
        <begin position="414"/>
        <end position="442"/>
    </location>
</feature>
<evidence type="ECO:0000256" key="3">
    <source>
        <dbReference type="SAM" id="SignalP"/>
    </source>
</evidence>
<dbReference type="SMART" id="SM00698">
    <property type="entry name" value="MORN"/>
    <property type="match status" value="2"/>
</dbReference>
<feature type="compositionally biased region" description="Basic and acidic residues" evidence="2">
    <location>
        <begin position="414"/>
        <end position="423"/>
    </location>
</feature>
<dbReference type="SUPFAM" id="SSF82185">
    <property type="entry name" value="Histone H3 K4-specific methyltransferase SET7/9 N-terminal domain"/>
    <property type="match status" value="1"/>
</dbReference>
<name>S9WCA7_9TRYP</name>
<dbReference type="EMBL" id="ATMH01000425">
    <property type="protein sequence ID" value="EPY36751.1"/>
    <property type="molecule type" value="Genomic_DNA"/>
</dbReference>
<keyword evidence="5" id="KW-1185">Reference proteome</keyword>
<dbReference type="Gene3D" id="2.20.110.10">
    <property type="entry name" value="Histone H3 K4-specific methyltransferase SET7/9 N-terminal domain"/>
    <property type="match status" value="1"/>
</dbReference>
<dbReference type="Proteomes" id="UP000015354">
    <property type="component" value="Unassembled WGS sequence"/>
</dbReference>
<dbReference type="Pfam" id="PF02493">
    <property type="entry name" value="MORN"/>
    <property type="match status" value="2"/>
</dbReference>
<dbReference type="InterPro" id="IPR003409">
    <property type="entry name" value="MORN"/>
</dbReference>
<comment type="caution">
    <text evidence="4">The sequence shown here is derived from an EMBL/GenBank/DDBJ whole genome shotgun (WGS) entry which is preliminary data.</text>
</comment>
<feature type="chain" id="PRO_5004559056" description="Phosphatidylinositol-4-phosphate 5-kinase" evidence="3">
    <location>
        <begin position="18"/>
        <end position="442"/>
    </location>
</feature>
<evidence type="ECO:0000313" key="4">
    <source>
        <dbReference type="EMBL" id="EPY36751.1"/>
    </source>
</evidence>
<protein>
    <recommendedName>
        <fullName evidence="6">Phosphatidylinositol-4-phosphate 5-kinase</fullName>
    </recommendedName>
</protein>
<sequence>MWRRSILFLCSVTLQNGTVLKGTLNPANKNMLLEGVAVLPDGRVYSGSFDRHGGFPLPGSQLEDDGDLYKGAFNDQWQRDGEGEAWLTDGTHYKGLFRAEDLVEGTVRIPNGTSEIVFTGVLKDEQFVKGVLRDQDFTYEGEFRDNQPHGKGKLVFATGAVQEGTFYQGKLHGPNGKMRLDSGFLYVGEFLDGHIRTGTLYTPTYTYEGEFNEHGRAHGEGNQTYLINEPRLTFTGIWENGAMLRGACVDEYGSPVDWQNNHALQSSVLGDPLQNNGDLNVAVNSYCDAKLKEADSLHKEMSTSFAEDAQQVLKATGAYPSKADLGYEGGRQLENEALAQSQQKQLQDMDNMKGAFEAQAKEYISVADQLKDSVIGEINENMAKIQFTRQKGANQLASERVDEQFERFLKTFDRHKKDEDAKKSSLHIEGNAPWKSFVPPSS</sequence>
<dbReference type="AlphaFoldDB" id="S9WCA7"/>
<keyword evidence="1" id="KW-0677">Repeat</keyword>
<keyword evidence="3" id="KW-0732">Signal</keyword>
<proteinExistence type="predicted"/>
<gene>
    <name evidence="4" type="ORF">STCU_00425</name>
</gene>
<reference evidence="4 5" key="1">
    <citation type="journal article" date="2013" name="PLoS ONE">
        <title>Predicting the Proteins of Angomonas deanei, Strigomonas culicis and Their Respective Endosymbionts Reveals New Aspects of the Trypanosomatidae Family.</title>
        <authorList>
            <person name="Motta M.C."/>
            <person name="Martins A.C."/>
            <person name="de Souza S.S."/>
            <person name="Catta-Preta C.M."/>
            <person name="Silva R."/>
            <person name="Klein C.C."/>
            <person name="de Almeida L.G."/>
            <person name="de Lima Cunha O."/>
            <person name="Ciapina L.P."/>
            <person name="Brocchi M."/>
            <person name="Colabardini A.C."/>
            <person name="de Araujo Lima B."/>
            <person name="Machado C.R."/>
            <person name="de Almeida Soares C.M."/>
            <person name="Probst C.M."/>
            <person name="de Menezes C.B."/>
            <person name="Thompson C.E."/>
            <person name="Bartholomeu D.C."/>
            <person name="Gradia D.F."/>
            <person name="Pavoni D.P."/>
            <person name="Grisard E.C."/>
            <person name="Fantinatti-Garboggini F."/>
            <person name="Marchini F.K."/>
            <person name="Rodrigues-Luiz G.F."/>
            <person name="Wagner G."/>
            <person name="Goldman G.H."/>
            <person name="Fietto J.L."/>
            <person name="Elias M.C."/>
            <person name="Goldman M.H."/>
            <person name="Sagot M.F."/>
            <person name="Pereira M."/>
            <person name="Stoco P.H."/>
            <person name="de Mendonca-Neto R.P."/>
            <person name="Teixeira S.M."/>
            <person name="Maciel T.E."/>
            <person name="de Oliveira Mendes T.A."/>
            <person name="Urmenyi T.P."/>
            <person name="de Souza W."/>
            <person name="Schenkman S."/>
            <person name="de Vasconcelos A.T."/>
        </authorList>
    </citation>
    <scope>NUCLEOTIDE SEQUENCE [LARGE SCALE GENOMIC DNA]</scope>
</reference>
<dbReference type="PANTHER" id="PTHR23084:SF227">
    <property type="entry name" value="PHOSPHATIDYLINOSITOL-4-PHOSPHATE 5-KINASE RELATED"/>
    <property type="match status" value="1"/>
</dbReference>